<evidence type="ECO:0000259" key="13">
    <source>
        <dbReference type="PROSITE" id="PS50885"/>
    </source>
</evidence>
<evidence type="ECO:0000256" key="5">
    <source>
        <dbReference type="ARBA" id="ARBA00022679"/>
    </source>
</evidence>
<organism evidence="14 15">
    <name type="scientific">Pelomonas caseinilytica</name>
    <dbReference type="NCBI Taxonomy" id="2906763"/>
    <lineage>
        <taxon>Bacteria</taxon>
        <taxon>Pseudomonadati</taxon>
        <taxon>Pseudomonadota</taxon>
        <taxon>Betaproteobacteria</taxon>
        <taxon>Burkholderiales</taxon>
        <taxon>Sphaerotilaceae</taxon>
        <taxon>Roseateles</taxon>
    </lineage>
</organism>
<name>A0ABS8XM12_9BURK</name>
<keyword evidence="7 14" id="KW-0418">Kinase</keyword>
<dbReference type="InterPro" id="IPR036097">
    <property type="entry name" value="HisK_dim/P_sf"/>
</dbReference>
<feature type="transmembrane region" description="Helical" evidence="11">
    <location>
        <begin position="168"/>
        <end position="190"/>
    </location>
</feature>
<evidence type="ECO:0000256" key="3">
    <source>
        <dbReference type="ARBA" id="ARBA00012438"/>
    </source>
</evidence>
<dbReference type="PROSITE" id="PS50109">
    <property type="entry name" value="HIS_KIN"/>
    <property type="match status" value="1"/>
</dbReference>
<dbReference type="EC" id="2.7.13.3" evidence="3"/>
<dbReference type="InterPro" id="IPR003661">
    <property type="entry name" value="HisK_dim/P_dom"/>
</dbReference>
<proteinExistence type="predicted"/>
<evidence type="ECO:0000256" key="6">
    <source>
        <dbReference type="ARBA" id="ARBA00022692"/>
    </source>
</evidence>
<keyword evidence="5" id="KW-0808">Transferase</keyword>
<dbReference type="InterPro" id="IPR013727">
    <property type="entry name" value="2CSK_N"/>
</dbReference>
<comment type="caution">
    <text evidence="14">The sequence shown here is derived from an EMBL/GenBank/DDBJ whole genome shotgun (WGS) entry which is preliminary data.</text>
</comment>
<evidence type="ECO:0000256" key="1">
    <source>
        <dbReference type="ARBA" id="ARBA00000085"/>
    </source>
</evidence>
<reference evidence="14 15" key="1">
    <citation type="submission" date="2021-12" db="EMBL/GenBank/DDBJ databases">
        <title>Genome seq of p7.</title>
        <authorList>
            <person name="Seo T."/>
        </authorList>
    </citation>
    <scope>NUCLEOTIDE SEQUENCE [LARGE SCALE GENOMIC DNA]</scope>
    <source>
        <strain evidence="14 15">P7</strain>
    </source>
</reference>
<dbReference type="Gene3D" id="1.10.287.130">
    <property type="match status" value="1"/>
</dbReference>
<evidence type="ECO:0000259" key="12">
    <source>
        <dbReference type="PROSITE" id="PS50109"/>
    </source>
</evidence>
<dbReference type="EMBL" id="JAJTWT010000009">
    <property type="protein sequence ID" value="MCE4539631.1"/>
    <property type="molecule type" value="Genomic_DNA"/>
</dbReference>
<dbReference type="InterPro" id="IPR050428">
    <property type="entry name" value="TCS_sensor_his_kinase"/>
</dbReference>
<dbReference type="SMART" id="SM00388">
    <property type="entry name" value="HisKA"/>
    <property type="match status" value="1"/>
</dbReference>
<keyword evidence="9" id="KW-0902">Two-component regulatory system</keyword>
<dbReference type="SUPFAM" id="SSF55874">
    <property type="entry name" value="ATPase domain of HSP90 chaperone/DNA topoisomerase II/histidine kinase"/>
    <property type="match status" value="1"/>
</dbReference>
<dbReference type="InterPro" id="IPR036890">
    <property type="entry name" value="HATPase_C_sf"/>
</dbReference>
<dbReference type="Pfam" id="PF00512">
    <property type="entry name" value="HisKA"/>
    <property type="match status" value="1"/>
</dbReference>
<dbReference type="GO" id="GO:0016301">
    <property type="term" value="F:kinase activity"/>
    <property type="evidence" value="ECO:0007669"/>
    <property type="project" value="UniProtKB-KW"/>
</dbReference>
<keyword evidence="6 11" id="KW-0812">Transmembrane</keyword>
<dbReference type="InterPro" id="IPR003594">
    <property type="entry name" value="HATPase_dom"/>
</dbReference>
<sequence>MRAAPTLRRRLAHLLAWPLLAVLALGAVYDYVQALRRAQDDQDLALARVAIALASRLDVDADDGLQDDFGLHLSRTVAAMQRAEPRDRLAFFVRRADGSAVGGDAGLAKWIQASPADRAVFADASTGGEAWRVASYAHESSLGPLQILVAETTHRRERLARRLMLDTLVPNVMLVMLALGGVLAGVRVAMQPLERVSRRIAARDADDLGPVPVEGLPGELTPFAGTINQLLDRVRQSAAHEQAFLSNAAHQLRTPLAGIQTQLELAEGEAPPALRERLGAVRAALRRLARSTHQMLALARSGPQAVQADELEPVDLASLLEAAANDWLDTALAAGVELQFDAQPVKVRGSPWLLREALANLVHNALDHAPRGSTVLLGCGPAGEGARLTVEDQGPGIPADERARVLERFYQRPGRQGGSGLGLSIVNEVARRHGAALSLADGADGRGLRVSLDFPSRG</sequence>
<evidence type="ECO:0000256" key="8">
    <source>
        <dbReference type="ARBA" id="ARBA00022989"/>
    </source>
</evidence>
<feature type="domain" description="Histidine kinase" evidence="12">
    <location>
        <begin position="247"/>
        <end position="458"/>
    </location>
</feature>
<protein>
    <recommendedName>
        <fullName evidence="3">histidine kinase</fullName>
        <ecNumber evidence="3">2.7.13.3</ecNumber>
    </recommendedName>
</protein>
<dbReference type="Pfam" id="PF08521">
    <property type="entry name" value="2CSK_N"/>
    <property type="match status" value="1"/>
</dbReference>
<dbReference type="SMART" id="SM00387">
    <property type="entry name" value="HATPase_c"/>
    <property type="match status" value="1"/>
</dbReference>
<evidence type="ECO:0000256" key="2">
    <source>
        <dbReference type="ARBA" id="ARBA00004370"/>
    </source>
</evidence>
<evidence type="ECO:0000256" key="7">
    <source>
        <dbReference type="ARBA" id="ARBA00022777"/>
    </source>
</evidence>
<keyword evidence="10 11" id="KW-0472">Membrane</keyword>
<dbReference type="Gene3D" id="3.30.565.10">
    <property type="entry name" value="Histidine kinase-like ATPase, C-terminal domain"/>
    <property type="match status" value="1"/>
</dbReference>
<gene>
    <name evidence="14" type="ORF">LXT12_20475</name>
</gene>
<dbReference type="InterPro" id="IPR003660">
    <property type="entry name" value="HAMP_dom"/>
</dbReference>
<evidence type="ECO:0000313" key="15">
    <source>
        <dbReference type="Proteomes" id="UP001201463"/>
    </source>
</evidence>
<evidence type="ECO:0000256" key="9">
    <source>
        <dbReference type="ARBA" id="ARBA00023012"/>
    </source>
</evidence>
<dbReference type="CDD" id="cd00075">
    <property type="entry name" value="HATPase"/>
    <property type="match status" value="1"/>
</dbReference>
<comment type="subcellular location">
    <subcellularLocation>
        <location evidence="2">Membrane</location>
    </subcellularLocation>
</comment>
<dbReference type="PRINTS" id="PR00344">
    <property type="entry name" value="BCTRLSENSOR"/>
</dbReference>
<keyword evidence="8 11" id="KW-1133">Transmembrane helix</keyword>
<dbReference type="Proteomes" id="UP001201463">
    <property type="component" value="Unassembled WGS sequence"/>
</dbReference>
<dbReference type="InterPro" id="IPR005467">
    <property type="entry name" value="His_kinase_dom"/>
</dbReference>
<dbReference type="Pfam" id="PF02518">
    <property type="entry name" value="HATPase_c"/>
    <property type="match status" value="1"/>
</dbReference>
<dbReference type="PANTHER" id="PTHR45436">
    <property type="entry name" value="SENSOR HISTIDINE KINASE YKOH"/>
    <property type="match status" value="1"/>
</dbReference>
<comment type="catalytic activity">
    <reaction evidence="1">
        <text>ATP + protein L-histidine = ADP + protein N-phospho-L-histidine.</text>
        <dbReference type="EC" id="2.7.13.3"/>
    </reaction>
</comment>
<dbReference type="RefSeq" id="WP_233394149.1">
    <property type="nucleotide sequence ID" value="NZ_JAJTWT010000009.1"/>
</dbReference>
<dbReference type="SUPFAM" id="SSF47384">
    <property type="entry name" value="Homodimeric domain of signal transducing histidine kinase"/>
    <property type="match status" value="1"/>
</dbReference>
<keyword evidence="4" id="KW-0597">Phosphoprotein</keyword>
<evidence type="ECO:0000313" key="14">
    <source>
        <dbReference type="EMBL" id="MCE4539631.1"/>
    </source>
</evidence>
<keyword evidence="15" id="KW-1185">Reference proteome</keyword>
<dbReference type="CDD" id="cd00082">
    <property type="entry name" value="HisKA"/>
    <property type="match status" value="1"/>
</dbReference>
<dbReference type="PANTHER" id="PTHR45436:SF1">
    <property type="entry name" value="SENSOR PROTEIN QSEC"/>
    <property type="match status" value="1"/>
</dbReference>
<accession>A0ABS8XM12</accession>
<evidence type="ECO:0000256" key="10">
    <source>
        <dbReference type="ARBA" id="ARBA00023136"/>
    </source>
</evidence>
<evidence type="ECO:0000256" key="11">
    <source>
        <dbReference type="SAM" id="Phobius"/>
    </source>
</evidence>
<feature type="domain" description="HAMP" evidence="13">
    <location>
        <begin position="187"/>
        <end position="239"/>
    </location>
</feature>
<dbReference type="PROSITE" id="PS50885">
    <property type="entry name" value="HAMP"/>
    <property type="match status" value="1"/>
</dbReference>
<dbReference type="InterPro" id="IPR004358">
    <property type="entry name" value="Sig_transdc_His_kin-like_C"/>
</dbReference>
<evidence type="ECO:0000256" key="4">
    <source>
        <dbReference type="ARBA" id="ARBA00022553"/>
    </source>
</evidence>